<name>A0A6P3XJZ8_DINQU</name>
<dbReference type="Proteomes" id="UP000515204">
    <property type="component" value="Unplaced"/>
</dbReference>
<dbReference type="RefSeq" id="XP_014478313.1">
    <property type="nucleotide sequence ID" value="XM_014622827.1"/>
</dbReference>
<gene>
    <name evidence="4" type="primary">LOC106746321</name>
</gene>
<reference evidence="4" key="1">
    <citation type="submission" date="2025-08" db="UniProtKB">
        <authorList>
            <consortium name="RefSeq"/>
        </authorList>
    </citation>
    <scope>IDENTIFICATION</scope>
</reference>
<organism evidence="3 4">
    <name type="scientific">Dinoponera quadriceps</name>
    <name type="common">South American ant</name>
    <dbReference type="NCBI Taxonomy" id="609295"/>
    <lineage>
        <taxon>Eukaryota</taxon>
        <taxon>Metazoa</taxon>
        <taxon>Ecdysozoa</taxon>
        <taxon>Arthropoda</taxon>
        <taxon>Hexapoda</taxon>
        <taxon>Insecta</taxon>
        <taxon>Pterygota</taxon>
        <taxon>Neoptera</taxon>
        <taxon>Endopterygota</taxon>
        <taxon>Hymenoptera</taxon>
        <taxon>Apocrita</taxon>
        <taxon>Aculeata</taxon>
        <taxon>Formicoidea</taxon>
        <taxon>Formicidae</taxon>
        <taxon>Ponerinae</taxon>
        <taxon>Ponerini</taxon>
        <taxon>Dinoponera</taxon>
    </lineage>
</organism>
<dbReference type="GeneID" id="106746321"/>
<keyword evidence="2" id="KW-0732">Signal</keyword>
<evidence type="ECO:0000256" key="2">
    <source>
        <dbReference type="SAM" id="SignalP"/>
    </source>
</evidence>
<dbReference type="KEGG" id="dqu:106746321"/>
<evidence type="ECO:0000313" key="3">
    <source>
        <dbReference type="Proteomes" id="UP000515204"/>
    </source>
</evidence>
<feature type="compositionally biased region" description="Low complexity" evidence="1">
    <location>
        <begin position="81"/>
        <end position="93"/>
    </location>
</feature>
<sequence length="219" mass="23684">MTTSRTTTTTTTIMLALCSCVIALPLSAAPAVYDQKQTGDLNVQIELKNVHVVALLDSEILEDYTDYDYFYDYADFTIKPSERPTSSSTSAGSTEEESDVAQTVESALSENPTASSASPPVNSTSNSIDQETPSVDPSLNGTVNSTSNTDTKNQPSEENGPELIDSALSTTLAFSTPPVSTPKPYVQALRSRRRCKTGYIPTGNGRCRRTNRRWLSLLP</sequence>
<accession>A0A6P3XJZ8</accession>
<proteinExistence type="predicted"/>
<dbReference type="PROSITE" id="PS51257">
    <property type="entry name" value="PROKAR_LIPOPROTEIN"/>
    <property type="match status" value="1"/>
</dbReference>
<feature type="signal peptide" evidence="2">
    <location>
        <begin position="1"/>
        <end position="23"/>
    </location>
</feature>
<evidence type="ECO:0000256" key="1">
    <source>
        <dbReference type="SAM" id="MobiDB-lite"/>
    </source>
</evidence>
<protein>
    <submittedName>
        <fullName evidence="4">Uncharacterized protein LOC106746321</fullName>
    </submittedName>
</protein>
<keyword evidence="3" id="KW-1185">Reference proteome</keyword>
<dbReference type="AlphaFoldDB" id="A0A6P3XJZ8"/>
<feature type="region of interest" description="Disordered" evidence="1">
    <location>
        <begin position="81"/>
        <end position="162"/>
    </location>
</feature>
<feature type="chain" id="PRO_5028123974" evidence="2">
    <location>
        <begin position="24"/>
        <end position="219"/>
    </location>
</feature>
<feature type="compositionally biased region" description="Polar residues" evidence="1">
    <location>
        <begin position="100"/>
        <end position="157"/>
    </location>
</feature>
<evidence type="ECO:0000313" key="4">
    <source>
        <dbReference type="RefSeq" id="XP_014478313.1"/>
    </source>
</evidence>
<dbReference type="OrthoDB" id="6700395at2759"/>